<name>A0A5C5XRZ3_9BACT</name>
<comment type="caution">
    <text evidence="2">The sequence shown here is derived from an EMBL/GenBank/DDBJ whole genome shotgun (WGS) entry which is preliminary data.</text>
</comment>
<gene>
    <name evidence="2" type="ORF">Pla123a_48870</name>
</gene>
<dbReference type="Proteomes" id="UP000318478">
    <property type="component" value="Unassembled WGS sequence"/>
</dbReference>
<protein>
    <recommendedName>
        <fullName evidence="4">PEP-CTERM protein-sorting domain-containing protein</fullName>
    </recommendedName>
</protein>
<evidence type="ECO:0000313" key="3">
    <source>
        <dbReference type="Proteomes" id="UP000318478"/>
    </source>
</evidence>
<feature type="chain" id="PRO_5022998809" description="PEP-CTERM protein-sorting domain-containing protein" evidence="1">
    <location>
        <begin position="23"/>
        <end position="243"/>
    </location>
</feature>
<evidence type="ECO:0008006" key="4">
    <source>
        <dbReference type="Google" id="ProtNLM"/>
    </source>
</evidence>
<evidence type="ECO:0000313" key="2">
    <source>
        <dbReference type="EMBL" id="TWT65419.1"/>
    </source>
</evidence>
<keyword evidence="3" id="KW-1185">Reference proteome</keyword>
<dbReference type="OrthoDB" id="276874at2"/>
<reference evidence="2 3" key="1">
    <citation type="submission" date="2019-02" db="EMBL/GenBank/DDBJ databases">
        <title>Deep-cultivation of Planctomycetes and their phenomic and genomic characterization uncovers novel biology.</title>
        <authorList>
            <person name="Wiegand S."/>
            <person name="Jogler M."/>
            <person name="Boedeker C."/>
            <person name="Pinto D."/>
            <person name="Vollmers J."/>
            <person name="Rivas-Marin E."/>
            <person name="Kohn T."/>
            <person name="Peeters S.H."/>
            <person name="Heuer A."/>
            <person name="Rast P."/>
            <person name="Oberbeckmann S."/>
            <person name="Bunk B."/>
            <person name="Jeske O."/>
            <person name="Meyerdierks A."/>
            <person name="Storesund J.E."/>
            <person name="Kallscheuer N."/>
            <person name="Luecker S."/>
            <person name="Lage O.M."/>
            <person name="Pohl T."/>
            <person name="Merkel B.J."/>
            <person name="Hornburger P."/>
            <person name="Mueller R.-W."/>
            <person name="Bruemmer F."/>
            <person name="Labrenz M."/>
            <person name="Spormann A.M."/>
            <person name="Op Den Camp H."/>
            <person name="Overmann J."/>
            <person name="Amann R."/>
            <person name="Jetten M.S.M."/>
            <person name="Mascher T."/>
            <person name="Medema M.H."/>
            <person name="Devos D.P."/>
            <person name="Kaster A.-K."/>
            <person name="Ovreas L."/>
            <person name="Rohde M."/>
            <person name="Galperin M.Y."/>
            <person name="Jogler C."/>
        </authorList>
    </citation>
    <scope>NUCLEOTIDE SEQUENCE [LARGE SCALE GENOMIC DNA]</scope>
    <source>
        <strain evidence="2 3">Pla123a</strain>
    </source>
</reference>
<dbReference type="AlphaFoldDB" id="A0A5C5XRZ3"/>
<evidence type="ECO:0000256" key="1">
    <source>
        <dbReference type="SAM" id="SignalP"/>
    </source>
</evidence>
<sequence length="243" mass="26298" precursor="true">MTLLRRGLLALGMTLAPSFVWAENPATWTIVESITESSTPFLWTSPTAVDLGFTNYRFDYEITKANAATFLGSVSVLGELGDYRTNSGVAPVPYVLIDEQISGSYLTLTFSADVRIEIDANGYGHSTITNVNLPAGVSRLDLEAVVMVEALPDGDFDLDFDVDNDDYTRWLQEYGQTGAVGAGDWHADGNLDGVVDAADYTIWRDNYGTDFHPDAAVTAAPEPAGLACLALTLAAVGMRRERR</sequence>
<dbReference type="EMBL" id="SJPO01000019">
    <property type="protein sequence ID" value="TWT65419.1"/>
    <property type="molecule type" value="Genomic_DNA"/>
</dbReference>
<proteinExistence type="predicted"/>
<accession>A0A5C5XRZ3</accession>
<dbReference type="RefSeq" id="WP_146591880.1">
    <property type="nucleotide sequence ID" value="NZ_SJPO01000019.1"/>
</dbReference>
<feature type="signal peptide" evidence="1">
    <location>
        <begin position="1"/>
        <end position="22"/>
    </location>
</feature>
<keyword evidence="1" id="KW-0732">Signal</keyword>
<organism evidence="2 3">
    <name type="scientific">Posidoniimonas polymericola</name>
    <dbReference type="NCBI Taxonomy" id="2528002"/>
    <lineage>
        <taxon>Bacteria</taxon>
        <taxon>Pseudomonadati</taxon>
        <taxon>Planctomycetota</taxon>
        <taxon>Planctomycetia</taxon>
        <taxon>Pirellulales</taxon>
        <taxon>Lacipirellulaceae</taxon>
        <taxon>Posidoniimonas</taxon>
    </lineage>
</organism>